<evidence type="ECO:0000256" key="1">
    <source>
        <dbReference type="SAM" id="MobiDB-lite"/>
    </source>
</evidence>
<feature type="region of interest" description="Disordered" evidence="1">
    <location>
        <begin position="1"/>
        <end position="135"/>
    </location>
</feature>
<organism evidence="2 3">
    <name type="scientific">Branchiostoma lanceolatum</name>
    <name type="common">Common lancelet</name>
    <name type="synonym">Amphioxus lanceolatum</name>
    <dbReference type="NCBI Taxonomy" id="7740"/>
    <lineage>
        <taxon>Eukaryota</taxon>
        <taxon>Metazoa</taxon>
        <taxon>Chordata</taxon>
        <taxon>Cephalochordata</taxon>
        <taxon>Leptocardii</taxon>
        <taxon>Amphioxiformes</taxon>
        <taxon>Branchiostomatidae</taxon>
        <taxon>Branchiostoma</taxon>
    </lineage>
</organism>
<dbReference type="OrthoDB" id="10048832at2759"/>
<gene>
    <name evidence="2" type="primary">Hypp1186</name>
    <name evidence="2" type="ORF">BLAG_LOCUS13241</name>
</gene>
<feature type="compositionally biased region" description="Basic and acidic residues" evidence="1">
    <location>
        <begin position="82"/>
        <end position="102"/>
    </location>
</feature>
<protein>
    <submittedName>
        <fullName evidence="2">Hypp1186 protein</fullName>
    </submittedName>
</protein>
<dbReference type="EMBL" id="OV696687">
    <property type="protein sequence ID" value="CAH1253463.1"/>
    <property type="molecule type" value="Genomic_DNA"/>
</dbReference>
<proteinExistence type="predicted"/>
<dbReference type="AlphaFoldDB" id="A0A8K0EHK2"/>
<feature type="compositionally biased region" description="Basic and acidic residues" evidence="1">
    <location>
        <begin position="52"/>
        <end position="61"/>
    </location>
</feature>
<evidence type="ECO:0000313" key="2">
    <source>
        <dbReference type="EMBL" id="CAH1253463.1"/>
    </source>
</evidence>
<dbReference type="Proteomes" id="UP000838412">
    <property type="component" value="Chromosome 2"/>
</dbReference>
<evidence type="ECO:0000313" key="3">
    <source>
        <dbReference type="Proteomes" id="UP000838412"/>
    </source>
</evidence>
<keyword evidence="3" id="KW-1185">Reference proteome</keyword>
<name>A0A8K0EHK2_BRALA</name>
<sequence length="218" mass="24645">MAMPKEIGQGDDQRNTLRALNERPGIFELFPIPEEVEEDQTQAPTTPTRPRLTKEQREAMARKLNGKLRTASEAIVAKRKNEKALRGQIKDASECKAQKREVDEAEDSSSPQAKRKRPQGSSERPPQGTYCDPRLSKTAPIYHDVVAGDRVLVNAIARDPCIPEVDLCACRNSASPTYFTDGNGRIRSSYQQHLDRRNRRLLKLVARRLKKCQRGQPD</sequence>
<accession>A0A8K0EHK2</accession>
<reference evidence="2" key="1">
    <citation type="submission" date="2022-01" db="EMBL/GenBank/DDBJ databases">
        <authorList>
            <person name="Braso-Vives M."/>
        </authorList>
    </citation>
    <scope>NUCLEOTIDE SEQUENCE</scope>
</reference>